<evidence type="ECO:0000259" key="2">
    <source>
        <dbReference type="Pfam" id="PF07589"/>
    </source>
</evidence>
<evidence type="ECO:0000313" key="3">
    <source>
        <dbReference type="EMBL" id="MCS0594823.1"/>
    </source>
</evidence>
<dbReference type="Proteomes" id="UP001206572">
    <property type="component" value="Unassembled WGS sequence"/>
</dbReference>
<evidence type="ECO:0000256" key="1">
    <source>
        <dbReference type="SAM" id="SignalP"/>
    </source>
</evidence>
<dbReference type="Pfam" id="PF07589">
    <property type="entry name" value="PEP-CTERM"/>
    <property type="match status" value="1"/>
</dbReference>
<comment type="caution">
    <text evidence="3">The sequence shown here is derived from an EMBL/GenBank/DDBJ whole genome shotgun (WGS) entry which is preliminary data.</text>
</comment>
<accession>A0ABT2AF88</accession>
<proteinExistence type="predicted"/>
<dbReference type="EMBL" id="JANUHA010000001">
    <property type="protein sequence ID" value="MCS0594823.1"/>
    <property type="molecule type" value="Genomic_DNA"/>
</dbReference>
<dbReference type="InterPro" id="IPR013424">
    <property type="entry name" value="Ice-binding_C"/>
</dbReference>
<name>A0ABT2AF88_9BURK</name>
<keyword evidence="4" id="KW-1185">Reference proteome</keyword>
<gene>
    <name evidence="3" type="ORF">NX780_00525</name>
</gene>
<dbReference type="NCBIfam" id="TIGR02595">
    <property type="entry name" value="PEP_CTERM"/>
    <property type="match status" value="1"/>
</dbReference>
<protein>
    <submittedName>
        <fullName evidence="3">PEP-CTERM sorting domain-containing protein</fullName>
    </submittedName>
</protein>
<dbReference type="RefSeq" id="WP_258825915.1">
    <property type="nucleotide sequence ID" value="NZ_JANUHA010000001.1"/>
</dbReference>
<organism evidence="3 4">
    <name type="scientific">Massilia agri</name>
    <dbReference type="NCBI Taxonomy" id="1886785"/>
    <lineage>
        <taxon>Bacteria</taxon>
        <taxon>Pseudomonadati</taxon>
        <taxon>Pseudomonadota</taxon>
        <taxon>Betaproteobacteria</taxon>
        <taxon>Burkholderiales</taxon>
        <taxon>Oxalobacteraceae</taxon>
        <taxon>Telluria group</taxon>
        <taxon>Massilia</taxon>
    </lineage>
</organism>
<evidence type="ECO:0000313" key="4">
    <source>
        <dbReference type="Proteomes" id="UP001206572"/>
    </source>
</evidence>
<sequence>MRTLRTVALAASLALSAIPAMAEPIGIYEQTSGKGPLGQQWVGGWADGWNITEWFSDVTIDRNTLSYNYLAGGSWIGTPTQTYVFGTKAAKAGELTLNIDLSSNAQWEGSSTGMYIWQGEPANMTLLAGATGDAVVSTSYTLNLGLGEAWGFMAVSGSIGDKLAYTGPVYGSFVVTDPSASGDVPEPASLALLGLGLLGFLAVRRKA</sequence>
<feature type="chain" id="PRO_5047332818" evidence="1">
    <location>
        <begin position="23"/>
        <end position="207"/>
    </location>
</feature>
<feature type="domain" description="Ice-binding protein C-terminal" evidence="2">
    <location>
        <begin position="183"/>
        <end position="206"/>
    </location>
</feature>
<keyword evidence="1" id="KW-0732">Signal</keyword>
<feature type="signal peptide" evidence="1">
    <location>
        <begin position="1"/>
        <end position="22"/>
    </location>
</feature>
<reference evidence="3 4" key="1">
    <citation type="submission" date="2022-08" db="EMBL/GenBank/DDBJ databases">
        <title>Reclassification of Massilia species as members of the genera Telluria, Duganella, Pseudoduganella, Mokoshia gen. nov. and Zemynaea gen. nov. using orthogonal and non-orthogonal genome-based approaches.</title>
        <authorList>
            <person name="Bowman J.P."/>
        </authorList>
    </citation>
    <scope>NUCLEOTIDE SEQUENCE [LARGE SCALE GENOMIC DNA]</scope>
    <source>
        <strain evidence="3 4">JCM 31661</strain>
    </source>
</reference>